<evidence type="ECO:0000313" key="4">
    <source>
        <dbReference type="EMBL" id="GAA1090038.1"/>
    </source>
</evidence>
<dbReference type="EMBL" id="BAAALG010000001">
    <property type="protein sequence ID" value="GAA1090038.1"/>
    <property type="molecule type" value="Genomic_DNA"/>
</dbReference>
<dbReference type="Gene3D" id="3.40.50.720">
    <property type="entry name" value="NAD(P)-binding Rossmann-like Domain"/>
    <property type="match status" value="1"/>
</dbReference>
<dbReference type="InterPro" id="IPR052178">
    <property type="entry name" value="Sec_Metab_Biosynth_SDR"/>
</dbReference>
<evidence type="ECO:0000256" key="3">
    <source>
        <dbReference type="ARBA" id="ARBA00023002"/>
    </source>
</evidence>
<dbReference type="Proteomes" id="UP001501581">
    <property type="component" value="Unassembled WGS sequence"/>
</dbReference>
<protein>
    <submittedName>
        <fullName evidence="4">SDR family oxidoreductase</fullName>
    </submittedName>
</protein>
<proteinExistence type="inferred from homology"/>
<dbReference type="SUPFAM" id="SSF51735">
    <property type="entry name" value="NAD(P)-binding Rossmann-fold domains"/>
    <property type="match status" value="1"/>
</dbReference>
<keyword evidence="5" id="KW-1185">Reference proteome</keyword>
<name>A0ABN1TJG7_9ACTN</name>
<keyword evidence="2" id="KW-0521">NADP</keyword>
<evidence type="ECO:0000256" key="2">
    <source>
        <dbReference type="ARBA" id="ARBA00022857"/>
    </source>
</evidence>
<dbReference type="Pfam" id="PF13561">
    <property type="entry name" value="adh_short_C2"/>
    <property type="match status" value="1"/>
</dbReference>
<comment type="similarity">
    <text evidence="1">Belongs to the short-chain dehydrogenases/reductases (SDR) family.</text>
</comment>
<accession>A0ABN1TJG7</accession>
<dbReference type="PANTHER" id="PTHR43618">
    <property type="entry name" value="7-ALPHA-HYDROXYSTEROID DEHYDROGENASE"/>
    <property type="match status" value="1"/>
</dbReference>
<organism evidence="4 5">
    <name type="scientific">Nocardioides dubius</name>
    <dbReference type="NCBI Taxonomy" id="317019"/>
    <lineage>
        <taxon>Bacteria</taxon>
        <taxon>Bacillati</taxon>
        <taxon>Actinomycetota</taxon>
        <taxon>Actinomycetes</taxon>
        <taxon>Propionibacteriales</taxon>
        <taxon>Nocardioidaceae</taxon>
        <taxon>Nocardioides</taxon>
    </lineage>
</organism>
<dbReference type="InterPro" id="IPR002347">
    <property type="entry name" value="SDR_fam"/>
</dbReference>
<dbReference type="RefSeq" id="WP_343989988.1">
    <property type="nucleotide sequence ID" value="NZ_BAAALG010000001.1"/>
</dbReference>
<dbReference type="InterPro" id="IPR036291">
    <property type="entry name" value="NAD(P)-bd_dom_sf"/>
</dbReference>
<dbReference type="CDD" id="cd05233">
    <property type="entry name" value="SDR_c"/>
    <property type="match status" value="1"/>
</dbReference>
<gene>
    <name evidence="4" type="ORF">GCM10009668_00610</name>
</gene>
<evidence type="ECO:0000313" key="5">
    <source>
        <dbReference type="Proteomes" id="UP001501581"/>
    </source>
</evidence>
<dbReference type="PRINTS" id="PR00081">
    <property type="entry name" value="GDHRDH"/>
</dbReference>
<comment type="caution">
    <text evidence="4">The sequence shown here is derived from an EMBL/GenBank/DDBJ whole genome shotgun (WGS) entry which is preliminary data.</text>
</comment>
<dbReference type="PANTHER" id="PTHR43618:SF8">
    <property type="entry name" value="7ALPHA-HYDROXYSTEROID DEHYDROGENASE"/>
    <property type="match status" value="1"/>
</dbReference>
<sequence>MGATTFDFRERHVLVTGGTRGLGRAVALAFARAGAEVTITGTESLASAYDGGLRHLSYARLDLTDPDSIDRVAAEQGTLDILVHAAGARLPRTSDAQEREFVSHSVRLGLVGPEQLTHRLRRHLARSTMRGGGSVVHTHQVGTWLALAHGPQKAHDELVASTTRLARRLGPEGIRVNCVASPVVVPRPSVGTVDAAGSDGILKTRVRTQRTGTAADLAASVLFLGSRSAAFITGQTLLVNGDPTGGARRA</sequence>
<evidence type="ECO:0000256" key="1">
    <source>
        <dbReference type="ARBA" id="ARBA00006484"/>
    </source>
</evidence>
<reference evidence="4 5" key="1">
    <citation type="journal article" date="2019" name="Int. J. Syst. Evol. Microbiol.">
        <title>The Global Catalogue of Microorganisms (GCM) 10K type strain sequencing project: providing services to taxonomists for standard genome sequencing and annotation.</title>
        <authorList>
            <consortium name="The Broad Institute Genomics Platform"/>
            <consortium name="The Broad Institute Genome Sequencing Center for Infectious Disease"/>
            <person name="Wu L."/>
            <person name="Ma J."/>
        </authorList>
    </citation>
    <scope>NUCLEOTIDE SEQUENCE [LARGE SCALE GENOMIC DNA]</scope>
    <source>
        <strain evidence="4 5">JCM 13008</strain>
    </source>
</reference>
<keyword evidence="3" id="KW-0560">Oxidoreductase</keyword>